<dbReference type="InterPro" id="IPR036709">
    <property type="entry name" value="Autotransporte_beta_dom_sf"/>
</dbReference>
<feature type="domain" description="Autotransporter" evidence="3">
    <location>
        <begin position="621"/>
        <end position="895"/>
    </location>
</feature>
<accession>A0ABU8PMP0</accession>
<dbReference type="EMBL" id="JBBGZH010000002">
    <property type="protein sequence ID" value="MEJ5022736.1"/>
    <property type="molecule type" value="Genomic_DNA"/>
</dbReference>
<dbReference type="Pfam" id="PF00089">
    <property type="entry name" value="Trypsin"/>
    <property type="match status" value="1"/>
</dbReference>
<evidence type="ECO:0000259" key="3">
    <source>
        <dbReference type="PROSITE" id="PS51208"/>
    </source>
</evidence>
<dbReference type="PANTHER" id="PTHR24260:SF136">
    <property type="entry name" value="GH08193P-RELATED"/>
    <property type="match status" value="1"/>
</dbReference>
<gene>
    <name evidence="4" type="ORF">WH297_23770</name>
</gene>
<proteinExistence type="predicted"/>
<dbReference type="SUPFAM" id="SSF50494">
    <property type="entry name" value="Trypsin-like serine proteases"/>
    <property type="match status" value="1"/>
</dbReference>
<feature type="chain" id="PRO_5045176891" evidence="1">
    <location>
        <begin position="25"/>
        <end position="895"/>
    </location>
</feature>
<protein>
    <submittedName>
        <fullName evidence="4">Autotransporter domain-containing protein</fullName>
    </submittedName>
</protein>
<evidence type="ECO:0000313" key="4">
    <source>
        <dbReference type="EMBL" id="MEJ5022736.1"/>
    </source>
</evidence>
<dbReference type="Pfam" id="PF03797">
    <property type="entry name" value="Autotransporter"/>
    <property type="match status" value="1"/>
</dbReference>
<reference evidence="4 5" key="1">
    <citation type="submission" date="2023-12" db="EMBL/GenBank/DDBJ databases">
        <title>Gut-associated functions are favored during microbiome assembly across C. elegans life.</title>
        <authorList>
            <person name="Zimmermann J."/>
        </authorList>
    </citation>
    <scope>NUCLEOTIDE SEQUENCE [LARGE SCALE GENOMIC DNA]</scope>
    <source>
        <strain evidence="4 5">MYb71</strain>
    </source>
</reference>
<dbReference type="PANTHER" id="PTHR24260">
    <property type="match status" value="1"/>
</dbReference>
<dbReference type="Gene3D" id="2.40.10.10">
    <property type="entry name" value="Trypsin-like serine proteases"/>
    <property type="match status" value="1"/>
</dbReference>
<dbReference type="SUPFAM" id="SSF103515">
    <property type="entry name" value="Autotransporter"/>
    <property type="match status" value="1"/>
</dbReference>
<name>A0ABU8PMP0_9HYPH</name>
<feature type="domain" description="Peptidase S1" evidence="2">
    <location>
        <begin position="34"/>
        <end position="291"/>
    </location>
</feature>
<evidence type="ECO:0000256" key="1">
    <source>
        <dbReference type="SAM" id="SignalP"/>
    </source>
</evidence>
<keyword evidence="1" id="KW-0732">Signal</keyword>
<dbReference type="PRINTS" id="PR00722">
    <property type="entry name" value="CHYMOTRYPSIN"/>
</dbReference>
<dbReference type="InterPro" id="IPR009003">
    <property type="entry name" value="Peptidase_S1_PA"/>
</dbReference>
<dbReference type="RefSeq" id="WP_105545037.1">
    <property type="nucleotide sequence ID" value="NZ_JBBGZH010000002.1"/>
</dbReference>
<dbReference type="InterPro" id="IPR005546">
    <property type="entry name" value="Autotransporte_beta"/>
</dbReference>
<dbReference type="PROSITE" id="PS51208">
    <property type="entry name" value="AUTOTRANSPORTER"/>
    <property type="match status" value="1"/>
</dbReference>
<dbReference type="InterPro" id="IPR018114">
    <property type="entry name" value="TRYPSIN_HIS"/>
</dbReference>
<dbReference type="SMART" id="SM00020">
    <property type="entry name" value="Tryp_SPc"/>
    <property type="match status" value="1"/>
</dbReference>
<feature type="signal peptide" evidence="1">
    <location>
        <begin position="1"/>
        <end position="24"/>
    </location>
</feature>
<dbReference type="InterPro" id="IPR043504">
    <property type="entry name" value="Peptidase_S1_PA_chymotrypsin"/>
</dbReference>
<organism evidence="4 5">
    <name type="scientific">Ochrobactrum vermis</name>
    <dbReference type="NCBI Taxonomy" id="1827297"/>
    <lineage>
        <taxon>Bacteria</taxon>
        <taxon>Pseudomonadati</taxon>
        <taxon>Pseudomonadota</taxon>
        <taxon>Alphaproteobacteria</taxon>
        <taxon>Hyphomicrobiales</taxon>
        <taxon>Brucellaceae</taxon>
        <taxon>Brucella/Ochrobactrum group</taxon>
        <taxon>Ochrobactrum</taxon>
    </lineage>
</organism>
<dbReference type="Proteomes" id="UP001375812">
    <property type="component" value="Unassembled WGS sequence"/>
</dbReference>
<dbReference type="InterPro" id="IPR001314">
    <property type="entry name" value="Peptidase_S1A"/>
</dbReference>
<keyword evidence="5" id="KW-1185">Reference proteome</keyword>
<dbReference type="Gene3D" id="2.40.128.130">
    <property type="entry name" value="Autotransporter beta-domain"/>
    <property type="match status" value="1"/>
</dbReference>
<dbReference type="InterPro" id="IPR001254">
    <property type="entry name" value="Trypsin_dom"/>
</dbReference>
<comment type="caution">
    <text evidence="4">The sequence shown here is derived from an EMBL/GenBank/DDBJ whole genome shotgun (WGS) entry which is preliminary data.</text>
</comment>
<sequence length="895" mass="95469">MLYRVWIGSVVVCGFLPITSSALAIVLNDQLAADVGGYSNYYDRDNVYSNVGLISMPVDGGGTCSGTLIAPRVMLTAAHCMMGDKGQLIASPQTTIEFSPDAVNPTDGFSFAAGVVVHSGFDYFSLSNDVALVAMRYGYWDGTPVQLTAPGAALPDIGTRLKFVGYGATGTGSNPPDRDIGPYDFKRRVGETNFYGYLSGNEFWSDDEQKFLIGIFANPLTSDETVSSLQAGTAPTDSGGPLFVETANGLVQIGIASWVENYTGASQFGYGATNAWTNVADYLDWIYENNPTRYVAALPGNFNWSDLSAWKDLEGRAVSMPQNIDGNFENHGFAGRYYNVLLASAGTITVDTDPTLDTLFISHPRATLDLPFDQYMLVWQDVEINAGRLVVDGTLDTSYVLLNGGALSGTGDILTYDGVYNLNGLIAPGGLNSVGTLAIDGQFGQWRDGTLAIRIEGDQSSRLAISGNAFLGGRLIVNGSNLRAGERRLVLSAVAVSGQFAELIEPFVFFDISAEYSANSVFIDINRNARTFVNAVTTANGKAIAQAIEGLGQDNPVYNAVLQLQETQGDAVFRSLSGDVYVSSPAILIDTSRYVRDAIGTRLRQAFADTETSVGPQAHMIENSDVTLWAQGFGTRGNYTAHGFDDLDTRTSGVFFGADAPIGLWQIGMAGGYSHTTIDGLTASSQGENYYAAIYGGTRAGPIRLNLGSAITWYRQDVTRSINFSGLADHTYSEHTTGSVQGFVDVGYGYAVGATTIEPYAGLAWVHLGGSNGTENGNAAALSYRTEPMDSFISTLGVRTETHFGLNGSAPVNLSTVLGWRRADGDLAADSSMLFEQGDAPFAITGLPISRNALVAEARIGMDIAGNAQLGLTYSGQFSETSRDQSLKADLLWRF</sequence>
<dbReference type="InterPro" id="IPR051333">
    <property type="entry name" value="CLIP_Serine_Protease"/>
</dbReference>
<dbReference type="SMART" id="SM00869">
    <property type="entry name" value="Autotransporter"/>
    <property type="match status" value="1"/>
</dbReference>
<dbReference type="PROSITE" id="PS50240">
    <property type="entry name" value="TRYPSIN_DOM"/>
    <property type="match status" value="1"/>
</dbReference>
<evidence type="ECO:0000313" key="5">
    <source>
        <dbReference type="Proteomes" id="UP001375812"/>
    </source>
</evidence>
<evidence type="ECO:0000259" key="2">
    <source>
        <dbReference type="PROSITE" id="PS50240"/>
    </source>
</evidence>
<dbReference type="PROSITE" id="PS00134">
    <property type="entry name" value="TRYPSIN_HIS"/>
    <property type="match status" value="1"/>
</dbReference>